<keyword evidence="3" id="KW-1185">Reference proteome</keyword>
<dbReference type="AlphaFoldDB" id="A0A226DUD1"/>
<evidence type="ECO:0000313" key="3">
    <source>
        <dbReference type="Proteomes" id="UP000198287"/>
    </source>
</evidence>
<evidence type="ECO:0000256" key="1">
    <source>
        <dbReference type="SAM" id="MobiDB-lite"/>
    </source>
</evidence>
<gene>
    <name evidence="2" type="ORF">Fcan01_16822</name>
</gene>
<feature type="region of interest" description="Disordered" evidence="1">
    <location>
        <begin position="180"/>
        <end position="229"/>
    </location>
</feature>
<proteinExistence type="predicted"/>
<accession>A0A226DUD1</accession>
<dbReference type="EMBL" id="LNIX01000012">
    <property type="protein sequence ID" value="OXA48321.1"/>
    <property type="molecule type" value="Genomic_DNA"/>
</dbReference>
<protein>
    <submittedName>
        <fullName evidence="2">Uncharacterized protein</fullName>
    </submittedName>
</protein>
<sequence length="229" mass="24605">MCLKYSRFSKKWLPAIITILVIMVAFSNLVHAAPSNNAQARQETSANGAAEGTAQTLDGVAVLLASIFKGISDIPVNAINAVIRPLQQSQGIPVMIGNSMAAQPIQNAQRFQQNSQALQTPQVQNLQPQLQSLQSQNAQLQNLQLPNLQAQNLQPQPIQVAPVQQQPQIQYVNPIVITSPPVQQPVPTQPPPTTSSSDDDDATTTSPDDADEDSDADSENSDISLSKKN</sequence>
<organism evidence="2 3">
    <name type="scientific">Folsomia candida</name>
    <name type="common">Springtail</name>
    <dbReference type="NCBI Taxonomy" id="158441"/>
    <lineage>
        <taxon>Eukaryota</taxon>
        <taxon>Metazoa</taxon>
        <taxon>Ecdysozoa</taxon>
        <taxon>Arthropoda</taxon>
        <taxon>Hexapoda</taxon>
        <taxon>Collembola</taxon>
        <taxon>Entomobryomorpha</taxon>
        <taxon>Isotomoidea</taxon>
        <taxon>Isotomidae</taxon>
        <taxon>Proisotominae</taxon>
        <taxon>Folsomia</taxon>
    </lineage>
</organism>
<name>A0A226DUD1_FOLCA</name>
<comment type="caution">
    <text evidence="2">The sequence shown here is derived from an EMBL/GenBank/DDBJ whole genome shotgun (WGS) entry which is preliminary data.</text>
</comment>
<feature type="compositionally biased region" description="Pro residues" evidence="1">
    <location>
        <begin position="182"/>
        <end position="193"/>
    </location>
</feature>
<feature type="compositionally biased region" description="Acidic residues" evidence="1">
    <location>
        <begin position="197"/>
        <end position="220"/>
    </location>
</feature>
<dbReference type="Proteomes" id="UP000198287">
    <property type="component" value="Unassembled WGS sequence"/>
</dbReference>
<reference evidence="2 3" key="1">
    <citation type="submission" date="2015-12" db="EMBL/GenBank/DDBJ databases">
        <title>The genome of Folsomia candida.</title>
        <authorList>
            <person name="Faddeeva A."/>
            <person name="Derks M.F."/>
            <person name="Anvar Y."/>
            <person name="Smit S."/>
            <person name="Van Straalen N."/>
            <person name="Roelofs D."/>
        </authorList>
    </citation>
    <scope>NUCLEOTIDE SEQUENCE [LARGE SCALE GENOMIC DNA]</scope>
    <source>
        <strain evidence="2 3">VU population</strain>
        <tissue evidence="2">Whole body</tissue>
    </source>
</reference>
<evidence type="ECO:0000313" key="2">
    <source>
        <dbReference type="EMBL" id="OXA48321.1"/>
    </source>
</evidence>